<dbReference type="EMBL" id="VSRR010000430">
    <property type="protein sequence ID" value="MPC15469.1"/>
    <property type="molecule type" value="Genomic_DNA"/>
</dbReference>
<organism evidence="1 2">
    <name type="scientific">Portunus trituberculatus</name>
    <name type="common">Swimming crab</name>
    <name type="synonym">Neptunus trituberculatus</name>
    <dbReference type="NCBI Taxonomy" id="210409"/>
    <lineage>
        <taxon>Eukaryota</taxon>
        <taxon>Metazoa</taxon>
        <taxon>Ecdysozoa</taxon>
        <taxon>Arthropoda</taxon>
        <taxon>Crustacea</taxon>
        <taxon>Multicrustacea</taxon>
        <taxon>Malacostraca</taxon>
        <taxon>Eumalacostraca</taxon>
        <taxon>Eucarida</taxon>
        <taxon>Decapoda</taxon>
        <taxon>Pleocyemata</taxon>
        <taxon>Brachyura</taxon>
        <taxon>Eubrachyura</taxon>
        <taxon>Portunoidea</taxon>
        <taxon>Portunidae</taxon>
        <taxon>Portuninae</taxon>
        <taxon>Portunus</taxon>
    </lineage>
</organism>
<gene>
    <name evidence="1" type="ORF">E2C01_008261</name>
</gene>
<keyword evidence="2" id="KW-1185">Reference proteome</keyword>
<evidence type="ECO:0000313" key="2">
    <source>
        <dbReference type="Proteomes" id="UP000324222"/>
    </source>
</evidence>
<sequence>MLSHWNVSPILMPGEVKCSLEATGRFTPMKASSSSGLLTQEVAAGWMKPIARVERIHEPTAHSNMVLPFWNLCDKSRWRDMSKRSSKKL</sequence>
<accession>A0A5B7D1A6</accession>
<evidence type="ECO:0000313" key="1">
    <source>
        <dbReference type="EMBL" id="MPC15469.1"/>
    </source>
</evidence>
<name>A0A5B7D1A6_PORTR</name>
<reference evidence="1 2" key="1">
    <citation type="submission" date="2019-05" db="EMBL/GenBank/DDBJ databases">
        <title>Another draft genome of Portunus trituberculatus and its Hox gene families provides insights of decapod evolution.</title>
        <authorList>
            <person name="Jeong J.-H."/>
            <person name="Song I."/>
            <person name="Kim S."/>
            <person name="Choi T."/>
            <person name="Kim D."/>
            <person name="Ryu S."/>
            <person name="Kim W."/>
        </authorList>
    </citation>
    <scope>NUCLEOTIDE SEQUENCE [LARGE SCALE GENOMIC DNA]</scope>
    <source>
        <tissue evidence="1">Muscle</tissue>
    </source>
</reference>
<protein>
    <submittedName>
        <fullName evidence="1">Uncharacterized protein</fullName>
    </submittedName>
</protein>
<comment type="caution">
    <text evidence="1">The sequence shown here is derived from an EMBL/GenBank/DDBJ whole genome shotgun (WGS) entry which is preliminary data.</text>
</comment>
<proteinExistence type="predicted"/>
<dbReference type="AlphaFoldDB" id="A0A5B7D1A6"/>
<dbReference type="Proteomes" id="UP000324222">
    <property type="component" value="Unassembled WGS sequence"/>
</dbReference>